<dbReference type="SUPFAM" id="SSF47413">
    <property type="entry name" value="lambda repressor-like DNA-binding domains"/>
    <property type="match status" value="1"/>
</dbReference>
<evidence type="ECO:0000259" key="2">
    <source>
        <dbReference type="PROSITE" id="PS50943"/>
    </source>
</evidence>
<reference evidence="4" key="1">
    <citation type="submission" date="2020-09" db="EMBL/GenBank/DDBJ databases">
        <title>Complete genome sequencing of Faecalibacillus intestinalis strain 14EGH31.</title>
        <authorList>
            <person name="Sakamoto M."/>
            <person name="Murakami T."/>
            <person name="Mori H."/>
        </authorList>
    </citation>
    <scope>NUCLEOTIDE SEQUENCE [LARGE SCALE GENOMIC DNA]</scope>
    <source>
        <strain evidence="4">14EGH31</strain>
    </source>
</reference>
<name>A0A7I8E1E4_9FIRM</name>
<sequence>MRNRIKETRVAKKMTQGELASKSGLTRPYISKLENNEESVIKNTTMNSIANALGKSVSYIFFNDK</sequence>
<dbReference type="GO" id="GO:0005829">
    <property type="term" value="C:cytosol"/>
    <property type="evidence" value="ECO:0007669"/>
    <property type="project" value="TreeGrafter"/>
</dbReference>
<dbReference type="GO" id="GO:0003677">
    <property type="term" value="F:DNA binding"/>
    <property type="evidence" value="ECO:0007669"/>
    <property type="project" value="UniProtKB-KW"/>
</dbReference>
<dbReference type="RefSeq" id="WP_158576636.1">
    <property type="nucleotide sequence ID" value="NZ_AP024085.1"/>
</dbReference>
<dbReference type="InterPro" id="IPR010982">
    <property type="entry name" value="Lambda_DNA-bd_dom_sf"/>
</dbReference>
<evidence type="ECO:0000256" key="1">
    <source>
        <dbReference type="ARBA" id="ARBA00023125"/>
    </source>
</evidence>
<dbReference type="Proteomes" id="UP000593842">
    <property type="component" value="Chromosome"/>
</dbReference>
<dbReference type="SMART" id="SM00530">
    <property type="entry name" value="HTH_XRE"/>
    <property type="match status" value="1"/>
</dbReference>
<dbReference type="PANTHER" id="PTHR46797">
    <property type="entry name" value="HTH-TYPE TRANSCRIPTIONAL REGULATOR"/>
    <property type="match status" value="1"/>
</dbReference>
<dbReference type="InterPro" id="IPR001387">
    <property type="entry name" value="Cro/C1-type_HTH"/>
</dbReference>
<evidence type="ECO:0000313" key="4">
    <source>
        <dbReference type="Proteomes" id="UP000593842"/>
    </source>
</evidence>
<gene>
    <name evidence="3" type="ORF">Fi14EGH31_13220</name>
</gene>
<evidence type="ECO:0000313" key="3">
    <source>
        <dbReference type="EMBL" id="BCL57610.1"/>
    </source>
</evidence>
<organism evidence="3 4">
    <name type="scientific">Faecalibacillus intestinalis</name>
    <dbReference type="NCBI Taxonomy" id="1982626"/>
    <lineage>
        <taxon>Bacteria</taxon>
        <taxon>Bacillati</taxon>
        <taxon>Bacillota</taxon>
        <taxon>Erysipelotrichia</taxon>
        <taxon>Erysipelotrichales</taxon>
        <taxon>Coprobacillaceae</taxon>
        <taxon>Faecalibacillus</taxon>
    </lineage>
</organism>
<dbReference type="PANTHER" id="PTHR46797:SF1">
    <property type="entry name" value="METHYLPHOSPHONATE SYNTHASE"/>
    <property type="match status" value="1"/>
</dbReference>
<dbReference type="Gene3D" id="1.10.260.40">
    <property type="entry name" value="lambda repressor-like DNA-binding domains"/>
    <property type="match status" value="1"/>
</dbReference>
<keyword evidence="1" id="KW-0238">DNA-binding</keyword>
<dbReference type="GO" id="GO:0003700">
    <property type="term" value="F:DNA-binding transcription factor activity"/>
    <property type="evidence" value="ECO:0007669"/>
    <property type="project" value="TreeGrafter"/>
</dbReference>
<feature type="domain" description="HTH cro/C1-type" evidence="2">
    <location>
        <begin position="5"/>
        <end position="60"/>
    </location>
</feature>
<dbReference type="AlphaFoldDB" id="A0A7I8E1E4"/>
<dbReference type="Pfam" id="PF01381">
    <property type="entry name" value="HTH_3"/>
    <property type="match status" value="1"/>
</dbReference>
<dbReference type="CDD" id="cd00093">
    <property type="entry name" value="HTH_XRE"/>
    <property type="match status" value="1"/>
</dbReference>
<accession>A0A7I8E1E4</accession>
<dbReference type="KEGG" id="fit:Fi14EGH31_13220"/>
<dbReference type="InterPro" id="IPR050807">
    <property type="entry name" value="TransReg_Diox_bact_type"/>
</dbReference>
<dbReference type="PROSITE" id="PS50943">
    <property type="entry name" value="HTH_CROC1"/>
    <property type="match status" value="1"/>
</dbReference>
<proteinExistence type="predicted"/>
<protein>
    <recommendedName>
        <fullName evidence="2">HTH cro/C1-type domain-containing protein</fullName>
    </recommendedName>
</protein>
<dbReference type="GeneID" id="70579762"/>
<dbReference type="EMBL" id="AP024085">
    <property type="protein sequence ID" value="BCL57610.1"/>
    <property type="molecule type" value="Genomic_DNA"/>
</dbReference>